<evidence type="ECO:0000256" key="3">
    <source>
        <dbReference type="ARBA" id="ARBA00023163"/>
    </source>
</evidence>
<dbReference type="AlphaFoldDB" id="A0AAJ1IE18"/>
<sequence length="288" mass="33426">MINRIDYKNPGKKADFEIVGLQDFFTTRPTSLIQRDARLNFWAIIFITAGSGRHSIDFTPHSYSNGDVIFIQKNQVHHFEVNNKAKGYIIHINEPFFFRIEGFNGDIFLEFVDHAFGSPVMPFDLNLGGTNTLLLDLIYREYRNPDKNFNIELIASLFQSLILSLRAEIPQTDKIFFSKDYKHFWIFRQLIEEHYTETRYVEDYAGMMGLTAKTVNQAVRRVVGLSAKQFIKNRIILELKRYLSQGELLNYEIAEELGFDEAANMTNFFSRNVGMSPKAFRDSIQSGK</sequence>
<dbReference type="Gene3D" id="1.10.10.60">
    <property type="entry name" value="Homeodomain-like"/>
    <property type="match status" value="1"/>
</dbReference>
<dbReference type="InterPro" id="IPR014710">
    <property type="entry name" value="RmlC-like_jellyroll"/>
</dbReference>
<evidence type="ECO:0000313" key="6">
    <source>
        <dbReference type="Proteomes" id="UP001221217"/>
    </source>
</evidence>
<dbReference type="PANTHER" id="PTHR43280:SF32">
    <property type="entry name" value="TRANSCRIPTIONAL REGULATORY PROTEIN"/>
    <property type="match status" value="1"/>
</dbReference>
<dbReference type="Pfam" id="PF12833">
    <property type="entry name" value="HTH_18"/>
    <property type="match status" value="1"/>
</dbReference>
<organism evidence="5 6">
    <name type="scientific">Candidatus Thalassospirochaeta sargassi</name>
    <dbReference type="NCBI Taxonomy" id="3119039"/>
    <lineage>
        <taxon>Bacteria</taxon>
        <taxon>Pseudomonadati</taxon>
        <taxon>Spirochaetota</taxon>
        <taxon>Spirochaetia</taxon>
        <taxon>Spirochaetales</taxon>
        <taxon>Spirochaetaceae</taxon>
        <taxon>Candidatus Thalassospirochaeta</taxon>
    </lineage>
</organism>
<dbReference type="PANTHER" id="PTHR43280">
    <property type="entry name" value="ARAC-FAMILY TRANSCRIPTIONAL REGULATOR"/>
    <property type="match status" value="1"/>
</dbReference>
<dbReference type="SMART" id="SM00342">
    <property type="entry name" value="HTH_ARAC"/>
    <property type="match status" value="1"/>
</dbReference>
<protein>
    <submittedName>
        <fullName evidence="5">Helix-turn-helix transcriptional regulator</fullName>
    </submittedName>
</protein>
<keyword evidence="1" id="KW-0805">Transcription regulation</keyword>
<keyword evidence="2" id="KW-0238">DNA-binding</keyword>
<dbReference type="InterPro" id="IPR018060">
    <property type="entry name" value="HTH_AraC"/>
</dbReference>
<dbReference type="Gene3D" id="2.60.120.10">
    <property type="entry name" value="Jelly Rolls"/>
    <property type="match status" value="1"/>
</dbReference>
<gene>
    <name evidence="5" type="ORF">PQJ61_12660</name>
</gene>
<dbReference type="InterPro" id="IPR003313">
    <property type="entry name" value="AraC-bd"/>
</dbReference>
<feature type="domain" description="HTH araC/xylS-type" evidence="4">
    <location>
        <begin position="185"/>
        <end position="283"/>
    </location>
</feature>
<evidence type="ECO:0000256" key="1">
    <source>
        <dbReference type="ARBA" id="ARBA00023015"/>
    </source>
</evidence>
<accession>A0AAJ1IE18</accession>
<dbReference type="Pfam" id="PF02311">
    <property type="entry name" value="AraC_binding"/>
    <property type="match status" value="1"/>
</dbReference>
<dbReference type="GO" id="GO:0043565">
    <property type="term" value="F:sequence-specific DNA binding"/>
    <property type="evidence" value="ECO:0007669"/>
    <property type="project" value="InterPro"/>
</dbReference>
<comment type="caution">
    <text evidence="5">The sequence shown here is derived from an EMBL/GenBank/DDBJ whole genome shotgun (WGS) entry which is preliminary data.</text>
</comment>
<name>A0AAJ1IE18_9SPIO</name>
<evidence type="ECO:0000259" key="4">
    <source>
        <dbReference type="PROSITE" id="PS01124"/>
    </source>
</evidence>
<dbReference type="InterPro" id="IPR037923">
    <property type="entry name" value="HTH-like"/>
</dbReference>
<evidence type="ECO:0000313" key="5">
    <source>
        <dbReference type="EMBL" id="MDC7227609.1"/>
    </source>
</evidence>
<dbReference type="SUPFAM" id="SSF51215">
    <property type="entry name" value="Regulatory protein AraC"/>
    <property type="match status" value="1"/>
</dbReference>
<dbReference type="PROSITE" id="PS01124">
    <property type="entry name" value="HTH_ARAC_FAMILY_2"/>
    <property type="match status" value="1"/>
</dbReference>
<evidence type="ECO:0000256" key="2">
    <source>
        <dbReference type="ARBA" id="ARBA00023125"/>
    </source>
</evidence>
<reference evidence="5 6" key="1">
    <citation type="submission" date="2022-12" db="EMBL/GenBank/DDBJ databases">
        <title>Metagenome assembled genome from gulf of manar.</title>
        <authorList>
            <person name="Kohli P."/>
            <person name="Pk S."/>
            <person name="Venkata Ramana C."/>
            <person name="Sasikala C."/>
        </authorList>
    </citation>
    <scope>NUCLEOTIDE SEQUENCE [LARGE SCALE GENOMIC DNA]</scope>
    <source>
        <strain evidence="5">JB008</strain>
    </source>
</reference>
<dbReference type="GO" id="GO:0003700">
    <property type="term" value="F:DNA-binding transcription factor activity"/>
    <property type="evidence" value="ECO:0007669"/>
    <property type="project" value="InterPro"/>
</dbReference>
<dbReference type="SUPFAM" id="SSF46689">
    <property type="entry name" value="Homeodomain-like"/>
    <property type="match status" value="1"/>
</dbReference>
<dbReference type="InterPro" id="IPR009057">
    <property type="entry name" value="Homeodomain-like_sf"/>
</dbReference>
<proteinExistence type="predicted"/>
<dbReference type="EMBL" id="JAQQAL010000029">
    <property type="protein sequence ID" value="MDC7227609.1"/>
    <property type="molecule type" value="Genomic_DNA"/>
</dbReference>
<dbReference type="Proteomes" id="UP001221217">
    <property type="component" value="Unassembled WGS sequence"/>
</dbReference>
<keyword evidence="3" id="KW-0804">Transcription</keyword>